<keyword evidence="2" id="KW-1185">Reference proteome</keyword>
<sequence length="56" mass="6346">TVNKILSHQGSHSDAKFKVLWTSGNKTWLPYGEIAHLHVLTDYFEILGINNISHLT</sequence>
<evidence type="ECO:0008006" key="3">
    <source>
        <dbReference type="Google" id="ProtNLM"/>
    </source>
</evidence>
<reference evidence="2" key="2">
    <citation type="submission" date="2015-01" db="EMBL/GenBank/DDBJ databases">
        <title>Evolutionary Origins and Diversification of the Mycorrhizal Mutualists.</title>
        <authorList>
            <consortium name="DOE Joint Genome Institute"/>
            <consortium name="Mycorrhizal Genomics Consortium"/>
            <person name="Kohler A."/>
            <person name="Kuo A."/>
            <person name="Nagy L.G."/>
            <person name="Floudas D."/>
            <person name="Copeland A."/>
            <person name="Barry K.W."/>
            <person name="Cichocki N."/>
            <person name="Veneault-Fourrey C."/>
            <person name="LaButti K."/>
            <person name="Lindquist E.A."/>
            <person name="Lipzen A."/>
            <person name="Lundell T."/>
            <person name="Morin E."/>
            <person name="Murat C."/>
            <person name="Riley R."/>
            <person name="Ohm R."/>
            <person name="Sun H."/>
            <person name="Tunlid A."/>
            <person name="Henrissat B."/>
            <person name="Grigoriev I.V."/>
            <person name="Hibbett D.S."/>
            <person name="Martin F."/>
        </authorList>
    </citation>
    <scope>NUCLEOTIDE SEQUENCE [LARGE SCALE GENOMIC DNA]</scope>
    <source>
        <strain evidence="2">Foug A</strain>
    </source>
</reference>
<accession>A0A0C3CQ19</accession>
<feature type="non-terminal residue" evidence="1">
    <location>
        <position position="1"/>
    </location>
</feature>
<organism evidence="1 2">
    <name type="scientific">Scleroderma citrinum Foug A</name>
    <dbReference type="NCBI Taxonomy" id="1036808"/>
    <lineage>
        <taxon>Eukaryota</taxon>
        <taxon>Fungi</taxon>
        <taxon>Dikarya</taxon>
        <taxon>Basidiomycota</taxon>
        <taxon>Agaricomycotina</taxon>
        <taxon>Agaricomycetes</taxon>
        <taxon>Agaricomycetidae</taxon>
        <taxon>Boletales</taxon>
        <taxon>Sclerodermatineae</taxon>
        <taxon>Sclerodermataceae</taxon>
        <taxon>Scleroderma</taxon>
    </lineage>
</organism>
<name>A0A0C3CQ19_9AGAM</name>
<protein>
    <recommendedName>
        <fullName evidence="3">Chromo domain-containing protein</fullName>
    </recommendedName>
</protein>
<dbReference type="EMBL" id="KN822360">
    <property type="protein sequence ID" value="KIM50650.1"/>
    <property type="molecule type" value="Genomic_DNA"/>
</dbReference>
<dbReference type="STRING" id="1036808.A0A0C3CQ19"/>
<dbReference type="OrthoDB" id="3211671at2759"/>
<dbReference type="HOGENOM" id="CLU_205602_0_0_1"/>
<evidence type="ECO:0000313" key="2">
    <source>
        <dbReference type="Proteomes" id="UP000053989"/>
    </source>
</evidence>
<proteinExistence type="predicted"/>
<dbReference type="InParanoid" id="A0A0C3CQ19"/>
<dbReference type="AlphaFoldDB" id="A0A0C3CQ19"/>
<gene>
    <name evidence="1" type="ORF">SCLCIDRAFT_91127</name>
</gene>
<feature type="non-terminal residue" evidence="1">
    <location>
        <position position="56"/>
    </location>
</feature>
<evidence type="ECO:0000313" key="1">
    <source>
        <dbReference type="EMBL" id="KIM50650.1"/>
    </source>
</evidence>
<reference evidence="1 2" key="1">
    <citation type="submission" date="2014-04" db="EMBL/GenBank/DDBJ databases">
        <authorList>
            <consortium name="DOE Joint Genome Institute"/>
            <person name="Kuo A."/>
            <person name="Kohler A."/>
            <person name="Nagy L.G."/>
            <person name="Floudas D."/>
            <person name="Copeland A."/>
            <person name="Barry K.W."/>
            <person name="Cichocki N."/>
            <person name="Veneault-Fourrey C."/>
            <person name="LaButti K."/>
            <person name="Lindquist E.A."/>
            <person name="Lipzen A."/>
            <person name="Lundell T."/>
            <person name="Morin E."/>
            <person name="Murat C."/>
            <person name="Sun H."/>
            <person name="Tunlid A."/>
            <person name="Henrissat B."/>
            <person name="Grigoriev I.V."/>
            <person name="Hibbett D.S."/>
            <person name="Martin F."/>
            <person name="Nordberg H.P."/>
            <person name="Cantor M.N."/>
            <person name="Hua S.X."/>
        </authorList>
    </citation>
    <scope>NUCLEOTIDE SEQUENCE [LARGE SCALE GENOMIC DNA]</scope>
    <source>
        <strain evidence="1 2">Foug A</strain>
    </source>
</reference>
<dbReference type="Proteomes" id="UP000053989">
    <property type="component" value="Unassembled WGS sequence"/>
</dbReference>